<comment type="caution">
    <text evidence="2">The sequence shown here is derived from an EMBL/GenBank/DDBJ whole genome shotgun (WGS) entry which is preliminary data.</text>
</comment>
<feature type="signal peptide" evidence="1">
    <location>
        <begin position="1"/>
        <end position="24"/>
    </location>
</feature>
<gene>
    <name evidence="2" type="ORF">ACFOSH_12580</name>
</gene>
<proteinExistence type="predicted"/>
<evidence type="ECO:0000256" key="1">
    <source>
        <dbReference type="SAM" id="SignalP"/>
    </source>
</evidence>
<name>A0ABV7NWY5_9PSEU</name>
<feature type="chain" id="PRO_5047027809" description="Lipoprotein" evidence="1">
    <location>
        <begin position="25"/>
        <end position="168"/>
    </location>
</feature>
<evidence type="ECO:0000313" key="2">
    <source>
        <dbReference type="EMBL" id="MFC3450269.1"/>
    </source>
</evidence>
<sequence length="168" mass="18470">MKNRRATVLSVASTMLLLCVASCGSPQEGELRNTITIQEANQRLESYIQQAKSALPASAVLVLRGQSKEAPCDDPSDKGAKGRLVADRGYQVTGLVATGISEYFSALRSWAQNNNYQVLQEKQNPQYLWLEKRDDGFRLALDSNESGELYLNGSTPCVWRNGTPEPTS</sequence>
<dbReference type="RefSeq" id="WP_378238980.1">
    <property type="nucleotide sequence ID" value="NZ_JBHRWK010000017.1"/>
</dbReference>
<dbReference type="EMBL" id="JBHRWK010000017">
    <property type="protein sequence ID" value="MFC3450269.1"/>
    <property type="molecule type" value="Genomic_DNA"/>
</dbReference>
<reference evidence="3" key="1">
    <citation type="journal article" date="2019" name="Int. J. Syst. Evol. Microbiol.">
        <title>The Global Catalogue of Microorganisms (GCM) 10K type strain sequencing project: providing services to taxonomists for standard genome sequencing and annotation.</title>
        <authorList>
            <consortium name="The Broad Institute Genomics Platform"/>
            <consortium name="The Broad Institute Genome Sequencing Center for Infectious Disease"/>
            <person name="Wu L."/>
            <person name="Ma J."/>
        </authorList>
    </citation>
    <scope>NUCLEOTIDE SEQUENCE [LARGE SCALE GENOMIC DNA]</scope>
    <source>
        <strain evidence="3">CGMCC 4.7676</strain>
    </source>
</reference>
<protein>
    <recommendedName>
        <fullName evidence="4">Lipoprotein</fullName>
    </recommendedName>
</protein>
<evidence type="ECO:0000313" key="3">
    <source>
        <dbReference type="Proteomes" id="UP001595645"/>
    </source>
</evidence>
<keyword evidence="1" id="KW-0732">Signal</keyword>
<accession>A0ABV7NWY5</accession>
<organism evidence="2 3">
    <name type="scientific">Amycolatopsis speibonae</name>
    <dbReference type="NCBI Taxonomy" id="1450224"/>
    <lineage>
        <taxon>Bacteria</taxon>
        <taxon>Bacillati</taxon>
        <taxon>Actinomycetota</taxon>
        <taxon>Actinomycetes</taxon>
        <taxon>Pseudonocardiales</taxon>
        <taxon>Pseudonocardiaceae</taxon>
        <taxon>Amycolatopsis</taxon>
    </lineage>
</organism>
<keyword evidence="3" id="KW-1185">Reference proteome</keyword>
<evidence type="ECO:0008006" key="4">
    <source>
        <dbReference type="Google" id="ProtNLM"/>
    </source>
</evidence>
<dbReference type="Proteomes" id="UP001595645">
    <property type="component" value="Unassembled WGS sequence"/>
</dbReference>